<dbReference type="GeneID" id="37070426"/>
<evidence type="ECO:0000313" key="3">
    <source>
        <dbReference type="Proteomes" id="UP000247233"/>
    </source>
</evidence>
<proteinExistence type="predicted"/>
<keyword evidence="3" id="KW-1185">Reference proteome</keyword>
<evidence type="ECO:0000256" key="1">
    <source>
        <dbReference type="SAM" id="MobiDB-lite"/>
    </source>
</evidence>
<dbReference type="EMBL" id="MSFL01000021">
    <property type="protein sequence ID" value="PWY75434.1"/>
    <property type="molecule type" value="Genomic_DNA"/>
</dbReference>
<dbReference type="AlphaFoldDB" id="A0A317VM36"/>
<comment type="caution">
    <text evidence="2">The sequence shown here is derived from an EMBL/GenBank/DDBJ whole genome shotgun (WGS) entry which is preliminary data.</text>
</comment>
<dbReference type="VEuPathDB" id="FungiDB:BO70DRAFT_430895"/>
<name>A0A317VM36_9EURO</name>
<evidence type="ECO:0000313" key="2">
    <source>
        <dbReference type="EMBL" id="PWY75434.1"/>
    </source>
</evidence>
<protein>
    <submittedName>
        <fullName evidence="2">Uncharacterized protein</fullName>
    </submittedName>
</protein>
<sequence>MTSEETGKHDFHRDEVRPREQIQHPAQKAGTRYQFIISERSVTSGGAVLFVLGSCPNFTEAAADMGAMSVDELDLWPSISKLQYAVIPWGGCEDGLTMNLGLYLSCILVRLADEENDLLLEYDAVLSHSTSYIRKYPSHGPLYDLASHLHAKHH</sequence>
<reference evidence="2 3" key="1">
    <citation type="submission" date="2016-12" db="EMBL/GenBank/DDBJ databases">
        <title>The genomes of Aspergillus section Nigri reveals drivers in fungal speciation.</title>
        <authorList>
            <consortium name="DOE Joint Genome Institute"/>
            <person name="Vesth T.C."/>
            <person name="Nybo J."/>
            <person name="Theobald S."/>
            <person name="Brandl J."/>
            <person name="Frisvad J.C."/>
            <person name="Nielsen K.F."/>
            <person name="Lyhne E.K."/>
            <person name="Kogle M.E."/>
            <person name="Kuo A."/>
            <person name="Riley R."/>
            <person name="Clum A."/>
            <person name="Nolan M."/>
            <person name="Lipzen A."/>
            <person name="Salamov A."/>
            <person name="Henrissat B."/>
            <person name="Wiebenga A."/>
            <person name="De Vries R.P."/>
            <person name="Grigoriev I.V."/>
            <person name="Mortensen U.H."/>
            <person name="Andersen M.R."/>
            <person name="Baker S.E."/>
        </authorList>
    </citation>
    <scope>NUCLEOTIDE SEQUENCE [LARGE SCALE GENOMIC DNA]</scope>
    <source>
        <strain evidence="2 3">CBS 117.55</strain>
    </source>
</reference>
<dbReference type="RefSeq" id="XP_025397400.1">
    <property type="nucleotide sequence ID" value="XM_025548189.1"/>
</dbReference>
<dbReference type="Proteomes" id="UP000247233">
    <property type="component" value="Unassembled WGS sequence"/>
</dbReference>
<feature type="compositionally biased region" description="Basic and acidic residues" evidence="1">
    <location>
        <begin position="1"/>
        <end position="22"/>
    </location>
</feature>
<gene>
    <name evidence="2" type="ORF">BO70DRAFT_430895</name>
</gene>
<accession>A0A317VM36</accession>
<feature type="region of interest" description="Disordered" evidence="1">
    <location>
        <begin position="1"/>
        <end position="27"/>
    </location>
</feature>
<organism evidence="2 3">
    <name type="scientific">Aspergillus heteromorphus CBS 117.55</name>
    <dbReference type="NCBI Taxonomy" id="1448321"/>
    <lineage>
        <taxon>Eukaryota</taxon>
        <taxon>Fungi</taxon>
        <taxon>Dikarya</taxon>
        <taxon>Ascomycota</taxon>
        <taxon>Pezizomycotina</taxon>
        <taxon>Eurotiomycetes</taxon>
        <taxon>Eurotiomycetidae</taxon>
        <taxon>Eurotiales</taxon>
        <taxon>Aspergillaceae</taxon>
        <taxon>Aspergillus</taxon>
        <taxon>Aspergillus subgen. Circumdati</taxon>
    </lineage>
</organism>